<dbReference type="Proteomes" id="UP000269721">
    <property type="component" value="Unassembled WGS sequence"/>
</dbReference>
<feature type="compositionally biased region" description="Pro residues" evidence="1">
    <location>
        <begin position="61"/>
        <end position="76"/>
    </location>
</feature>
<proteinExistence type="predicted"/>
<evidence type="ECO:0008006" key="4">
    <source>
        <dbReference type="Google" id="ProtNLM"/>
    </source>
</evidence>
<dbReference type="Gene3D" id="1.25.40.10">
    <property type="entry name" value="Tetratricopeptide repeat domain"/>
    <property type="match status" value="1"/>
</dbReference>
<reference evidence="3" key="1">
    <citation type="journal article" date="2018" name="Nat. Microbiol.">
        <title>Leveraging single-cell genomics to expand the fungal tree of life.</title>
        <authorList>
            <person name="Ahrendt S.R."/>
            <person name="Quandt C.A."/>
            <person name="Ciobanu D."/>
            <person name="Clum A."/>
            <person name="Salamov A."/>
            <person name="Andreopoulos B."/>
            <person name="Cheng J.F."/>
            <person name="Woyke T."/>
            <person name="Pelin A."/>
            <person name="Henrissat B."/>
            <person name="Reynolds N.K."/>
            <person name="Benny G.L."/>
            <person name="Smith M.E."/>
            <person name="James T.Y."/>
            <person name="Grigoriev I.V."/>
        </authorList>
    </citation>
    <scope>NUCLEOTIDE SEQUENCE [LARGE SCALE GENOMIC DNA]</scope>
</reference>
<sequence length="719" mass="79117">MPSTPPAAALLLLPRSRRFPHTLKLPRPSTALRALKTDTPSTPPSLRNPATATAAPTPTRSLPPRPAANRPTPPRLPGVIRPQHLPDPRDLTRSGFAHVSREATVPFKHPSTRGAPKAPYTPDASKILKDIKRLHQYGDTSTIRPEEFRQVLFALAQDRVGLAKGHEELQKLALFVFQAAKDGGFEPDFPCYVALLTVVARGSNLDRVEEVLQMMVSAEFNVEAPVVLEQRAIAFANADEIGAAEAACYRLMGTHIVGTAPISLRDIAVPLLAAYVRGKRRNDDMAKHLFASVKWGVEDGRRLRKAYGKAIMYYAMHQEREQAEALLKESLGRTKEPVEAAAWNALMQMNVQAMEPGRVPALFRDMLKTGRVPDEATLFTAVSAASDLHDPAFGWEVAAQLLKTNSRPHSKKFFGRLALATGPPTATSLASLPALLRQSDIPPTHDRAALQFLLDGYRENRDGPSVSALLTDLATRGWLDARAVEVGTAGLAWHNLHSALDLVRRALADNMPLSQRPFTTLLLRILDERVVDSSLLAEELDEVLGWIRKVEVKHTEYLLSNIMLLTRNDPEGRDRVMDAIRMQLSILVVALIIETLSAPDHSRLGPYPPFLRAKCSPFYRALSQRLRPRPSLPFSGFSPPFDRPSAMCSRRAPFSTTPPPSAHLSVGLLQVSGFLHSALHIPSQPLPIFARTRFSRSGFCFLGHPVFGFAPPCVSCSVL</sequence>
<gene>
    <name evidence="2" type="ORF">BDK51DRAFT_38374</name>
</gene>
<dbReference type="InterPro" id="IPR011990">
    <property type="entry name" value="TPR-like_helical_dom_sf"/>
</dbReference>
<keyword evidence="3" id="KW-1185">Reference proteome</keyword>
<organism evidence="2 3">
    <name type="scientific">Blyttiomyces helicus</name>
    <dbReference type="NCBI Taxonomy" id="388810"/>
    <lineage>
        <taxon>Eukaryota</taxon>
        <taxon>Fungi</taxon>
        <taxon>Fungi incertae sedis</taxon>
        <taxon>Chytridiomycota</taxon>
        <taxon>Chytridiomycota incertae sedis</taxon>
        <taxon>Chytridiomycetes</taxon>
        <taxon>Chytridiomycetes incertae sedis</taxon>
        <taxon>Blyttiomyces</taxon>
    </lineage>
</organism>
<evidence type="ECO:0000313" key="3">
    <source>
        <dbReference type="Proteomes" id="UP000269721"/>
    </source>
</evidence>
<dbReference type="EMBL" id="KZ997721">
    <property type="protein sequence ID" value="RKO87047.1"/>
    <property type="molecule type" value="Genomic_DNA"/>
</dbReference>
<protein>
    <recommendedName>
        <fullName evidence="4">Pentacotripeptide-repeat region of PRORP domain-containing protein</fullName>
    </recommendedName>
</protein>
<feature type="region of interest" description="Disordered" evidence="1">
    <location>
        <begin position="17"/>
        <end position="92"/>
    </location>
</feature>
<accession>A0A4V1IQM2</accession>
<feature type="compositionally biased region" description="Low complexity" evidence="1">
    <location>
        <begin position="49"/>
        <end position="60"/>
    </location>
</feature>
<evidence type="ECO:0000313" key="2">
    <source>
        <dbReference type="EMBL" id="RKO87047.1"/>
    </source>
</evidence>
<evidence type="ECO:0000256" key="1">
    <source>
        <dbReference type="SAM" id="MobiDB-lite"/>
    </source>
</evidence>
<dbReference type="OrthoDB" id="1902591at2759"/>
<name>A0A4V1IQM2_9FUNG</name>
<dbReference type="AlphaFoldDB" id="A0A4V1IQM2"/>